<reference evidence="2 3" key="1">
    <citation type="submission" date="2017-11" db="EMBL/GenBank/DDBJ databases">
        <title>De-novo sequencing of pomegranate (Punica granatum L.) genome.</title>
        <authorList>
            <person name="Akparov Z."/>
            <person name="Amiraslanov A."/>
            <person name="Hajiyeva S."/>
            <person name="Abbasov M."/>
            <person name="Kaur K."/>
            <person name="Hamwieh A."/>
            <person name="Solovyev V."/>
            <person name="Salamov A."/>
            <person name="Braich B."/>
            <person name="Kosarev P."/>
            <person name="Mahmoud A."/>
            <person name="Hajiyev E."/>
            <person name="Babayeva S."/>
            <person name="Izzatullayeva V."/>
            <person name="Mammadov A."/>
            <person name="Mammadov A."/>
            <person name="Sharifova S."/>
            <person name="Ojaghi J."/>
            <person name="Eynullazada K."/>
            <person name="Bayramov B."/>
            <person name="Abdulazimova A."/>
            <person name="Shahmuradov I."/>
        </authorList>
    </citation>
    <scope>NUCLEOTIDE SEQUENCE [LARGE SCALE GENOMIC DNA]</scope>
    <source>
        <strain evidence="3">cv. AG2017</strain>
        <tissue evidence="2">Leaf</tissue>
    </source>
</reference>
<proteinExistence type="predicted"/>
<name>A0A2I0H5S5_PUNGR</name>
<dbReference type="AlphaFoldDB" id="A0A2I0H5S5"/>
<accession>A0A2I0H5S5</accession>
<sequence length="61" mass="6612">MKVSSHGRGDPAGLQVARASRLGELAKHERKLARVSRPGKVAKARASRLSELAKHESKLAR</sequence>
<evidence type="ECO:0000313" key="2">
    <source>
        <dbReference type="EMBL" id="PKH99256.1"/>
    </source>
</evidence>
<feature type="non-terminal residue" evidence="2">
    <location>
        <position position="61"/>
    </location>
</feature>
<dbReference type="EMBL" id="PGOL01041796">
    <property type="protein sequence ID" value="PKH99256.1"/>
    <property type="molecule type" value="Genomic_DNA"/>
</dbReference>
<feature type="compositionally biased region" description="Basic and acidic residues" evidence="1">
    <location>
        <begin position="51"/>
        <end position="61"/>
    </location>
</feature>
<comment type="caution">
    <text evidence="2">The sequence shown here is derived from an EMBL/GenBank/DDBJ whole genome shotgun (WGS) entry which is preliminary data.</text>
</comment>
<evidence type="ECO:0000313" key="3">
    <source>
        <dbReference type="Proteomes" id="UP000233551"/>
    </source>
</evidence>
<dbReference type="Proteomes" id="UP000233551">
    <property type="component" value="Unassembled WGS sequence"/>
</dbReference>
<feature type="region of interest" description="Disordered" evidence="1">
    <location>
        <begin position="28"/>
        <end position="61"/>
    </location>
</feature>
<evidence type="ECO:0000256" key="1">
    <source>
        <dbReference type="SAM" id="MobiDB-lite"/>
    </source>
</evidence>
<keyword evidence="3" id="KW-1185">Reference proteome</keyword>
<gene>
    <name evidence="2" type="ORF">CRG98_049663</name>
</gene>
<organism evidence="2 3">
    <name type="scientific">Punica granatum</name>
    <name type="common">Pomegranate</name>
    <dbReference type="NCBI Taxonomy" id="22663"/>
    <lineage>
        <taxon>Eukaryota</taxon>
        <taxon>Viridiplantae</taxon>
        <taxon>Streptophyta</taxon>
        <taxon>Embryophyta</taxon>
        <taxon>Tracheophyta</taxon>
        <taxon>Spermatophyta</taxon>
        <taxon>Magnoliopsida</taxon>
        <taxon>eudicotyledons</taxon>
        <taxon>Gunneridae</taxon>
        <taxon>Pentapetalae</taxon>
        <taxon>rosids</taxon>
        <taxon>malvids</taxon>
        <taxon>Myrtales</taxon>
        <taxon>Lythraceae</taxon>
        <taxon>Punica</taxon>
    </lineage>
</organism>
<protein>
    <submittedName>
        <fullName evidence="2">Uncharacterized protein</fullName>
    </submittedName>
</protein>